<proteinExistence type="predicted"/>
<dbReference type="HOGENOM" id="CLU_3255990_0_0_10"/>
<dbReference type="AlphaFoldDB" id="G6B284"/>
<organism evidence="1 2">
    <name type="scientific">Leyella stercorea DSM 18206</name>
    <dbReference type="NCBI Taxonomy" id="1002367"/>
    <lineage>
        <taxon>Bacteria</taxon>
        <taxon>Pseudomonadati</taxon>
        <taxon>Bacteroidota</taxon>
        <taxon>Bacteroidia</taxon>
        <taxon>Bacteroidales</taxon>
        <taxon>Prevotellaceae</taxon>
        <taxon>Leyella</taxon>
    </lineage>
</organism>
<evidence type="ECO:0000313" key="1">
    <source>
        <dbReference type="EMBL" id="EHJ35110.1"/>
    </source>
</evidence>
<accession>G6B284</accession>
<evidence type="ECO:0000313" key="2">
    <source>
        <dbReference type="Proteomes" id="UP000004407"/>
    </source>
</evidence>
<gene>
    <name evidence="1" type="ORF">HMPREF0673_03017</name>
</gene>
<protein>
    <submittedName>
        <fullName evidence="1">Uncharacterized protein</fullName>
    </submittedName>
</protein>
<comment type="caution">
    <text evidence="1">The sequence shown here is derived from an EMBL/GenBank/DDBJ whole genome shotgun (WGS) entry which is preliminary data.</text>
</comment>
<reference evidence="1 2" key="1">
    <citation type="submission" date="2011-08" db="EMBL/GenBank/DDBJ databases">
        <authorList>
            <person name="Weinstock G."/>
            <person name="Sodergren E."/>
            <person name="Clifton S."/>
            <person name="Fulton L."/>
            <person name="Fulton B."/>
            <person name="Courtney L."/>
            <person name="Fronick C."/>
            <person name="Harrison M."/>
            <person name="Strong C."/>
            <person name="Farmer C."/>
            <person name="Delahaunty K."/>
            <person name="Markovic C."/>
            <person name="Hall O."/>
            <person name="Minx P."/>
            <person name="Tomlinson C."/>
            <person name="Mitreva M."/>
            <person name="Hou S."/>
            <person name="Chen J."/>
            <person name="Wollam A."/>
            <person name="Pepin K.H."/>
            <person name="Johnson M."/>
            <person name="Bhonagiri V."/>
            <person name="Zhang X."/>
            <person name="Suruliraj S."/>
            <person name="Warren W."/>
            <person name="Chinwalla A."/>
            <person name="Mardis E.R."/>
            <person name="Wilson R.K."/>
        </authorList>
    </citation>
    <scope>NUCLEOTIDE SEQUENCE [LARGE SCALE GENOMIC DNA]</scope>
    <source>
        <strain evidence="1 2">DSM 18206</strain>
    </source>
</reference>
<sequence length="42" mass="5117">MSNNRRVWHPCHTHANTKGMTFTQCHTLFKLFKHYFNTNTKH</sequence>
<dbReference type="EMBL" id="AFZZ01000260">
    <property type="protein sequence ID" value="EHJ35110.1"/>
    <property type="molecule type" value="Genomic_DNA"/>
</dbReference>
<name>G6B284_9BACT</name>
<dbReference type="Proteomes" id="UP000004407">
    <property type="component" value="Unassembled WGS sequence"/>
</dbReference>